<feature type="transmembrane region" description="Helical" evidence="2">
    <location>
        <begin position="185"/>
        <end position="204"/>
    </location>
</feature>
<protein>
    <recommendedName>
        <fullName evidence="3">N-acetylmuramidase domain-containing protein</fullName>
    </recommendedName>
</protein>
<name>A0A918PMK6_9BACT</name>
<dbReference type="EMBL" id="BMWX01000001">
    <property type="protein sequence ID" value="GGZ16247.1"/>
    <property type="molecule type" value="Genomic_DNA"/>
</dbReference>
<proteinExistence type="predicted"/>
<keyword evidence="2" id="KW-0812">Transmembrane</keyword>
<dbReference type="Pfam" id="PF11860">
    <property type="entry name" value="Muramidase"/>
    <property type="match status" value="1"/>
</dbReference>
<dbReference type="InterPro" id="IPR024408">
    <property type="entry name" value="Muramidase"/>
</dbReference>
<dbReference type="RefSeq" id="WP_018474173.1">
    <property type="nucleotide sequence ID" value="NZ_BMWX01000001.1"/>
</dbReference>
<feature type="transmembrane region" description="Helical" evidence="2">
    <location>
        <begin position="111"/>
        <end position="135"/>
    </location>
</feature>
<evidence type="ECO:0000313" key="5">
    <source>
        <dbReference type="Proteomes" id="UP000619457"/>
    </source>
</evidence>
<reference evidence="4" key="2">
    <citation type="submission" date="2020-09" db="EMBL/GenBank/DDBJ databases">
        <authorList>
            <person name="Sun Q."/>
            <person name="Kim S."/>
        </authorList>
    </citation>
    <scope>NUCLEOTIDE SEQUENCE</scope>
    <source>
        <strain evidence="4">KCTC 12368</strain>
    </source>
</reference>
<feature type="domain" description="N-acetylmuramidase" evidence="3">
    <location>
        <begin position="379"/>
        <end position="572"/>
    </location>
</feature>
<evidence type="ECO:0000256" key="2">
    <source>
        <dbReference type="SAM" id="Phobius"/>
    </source>
</evidence>
<dbReference type="Proteomes" id="UP000619457">
    <property type="component" value="Unassembled WGS sequence"/>
</dbReference>
<keyword evidence="5" id="KW-1185">Reference proteome</keyword>
<organism evidence="4 5">
    <name type="scientific">Echinicola pacifica</name>
    <dbReference type="NCBI Taxonomy" id="346377"/>
    <lineage>
        <taxon>Bacteria</taxon>
        <taxon>Pseudomonadati</taxon>
        <taxon>Bacteroidota</taxon>
        <taxon>Cytophagia</taxon>
        <taxon>Cytophagales</taxon>
        <taxon>Cyclobacteriaceae</taxon>
        <taxon>Echinicola</taxon>
    </lineage>
</organism>
<dbReference type="AlphaFoldDB" id="A0A918PMK6"/>
<comment type="caution">
    <text evidence="4">The sequence shown here is derived from an EMBL/GenBank/DDBJ whole genome shotgun (WGS) entry which is preliminary data.</text>
</comment>
<evidence type="ECO:0000256" key="1">
    <source>
        <dbReference type="SAM" id="MobiDB-lite"/>
    </source>
</evidence>
<feature type="transmembrane region" description="Helical" evidence="2">
    <location>
        <begin position="12"/>
        <end position="34"/>
    </location>
</feature>
<keyword evidence="2" id="KW-0472">Membrane</keyword>
<feature type="transmembrane region" description="Helical" evidence="2">
    <location>
        <begin position="40"/>
        <end position="57"/>
    </location>
</feature>
<gene>
    <name evidence="4" type="ORF">GCM10007049_05660</name>
</gene>
<feature type="transmembrane region" description="Helical" evidence="2">
    <location>
        <begin position="78"/>
        <end position="99"/>
    </location>
</feature>
<reference evidence="4" key="1">
    <citation type="journal article" date="2014" name="Int. J. Syst. Evol. Microbiol.">
        <title>Complete genome sequence of Corynebacterium casei LMG S-19264T (=DSM 44701T), isolated from a smear-ripened cheese.</title>
        <authorList>
            <consortium name="US DOE Joint Genome Institute (JGI-PGF)"/>
            <person name="Walter F."/>
            <person name="Albersmeier A."/>
            <person name="Kalinowski J."/>
            <person name="Ruckert C."/>
        </authorList>
    </citation>
    <scope>NUCLEOTIDE SEQUENCE</scope>
    <source>
        <strain evidence="4">KCTC 12368</strain>
    </source>
</reference>
<feature type="transmembrane region" description="Helical" evidence="2">
    <location>
        <begin position="224"/>
        <end position="240"/>
    </location>
</feature>
<keyword evidence="2" id="KW-1133">Transmembrane helix</keyword>
<accession>A0A918PMK6</accession>
<evidence type="ECO:0000259" key="3">
    <source>
        <dbReference type="Pfam" id="PF11860"/>
    </source>
</evidence>
<feature type="region of interest" description="Disordered" evidence="1">
    <location>
        <begin position="255"/>
        <end position="293"/>
    </location>
</feature>
<evidence type="ECO:0000313" key="4">
    <source>
        <dbReference type="EMBL" id="GGZ16247.1"/>
    </source>
</evidence>
<sequence>MIKRLFTRYKKLILQLGSIIIGLIIVLAILGFSLKSGGELYYGMALLIALAMGYAVSIRHLRSEADRRRIYRNKYHDVFFKGTVIFAVLLSLMGIGYGVLSYFEGGNPYRIVGLMVTVVWVSVFMIYFVWAVYFYNINYGITDEEWAKIEKGKEMQQYGMQNASTGQEEPLFNPYRSQTFGLPPGTVRGMIAFTLLVGGISLLISSYGMDYVSNAEMALRTQQFEFFETAFLMMIAFYFGDRSLKYLRDRWTVENKTKERGPDPGPDPANFNRADSAPSPIEEQGDFPNTDPVAMDDLEFLEEDLAFRMINDIPSPPNISSLKKGLITAPMIDTSSIGKVPTSAFVQIRDNANDKVLIDEEIMEALDELRNNKGIDLSLAVVKALISVESSGRGHLPDGRAKILFEGHKFWYWMSKVGKSTEELEDLQKQHPTIIYPKWTTSHYKMGADEYQRLNKAKEIAEGISNSAPIYASSWGLFQILGENITHNIQSRHYKDAEDFEAKQHEAEYYHFLDFMAFIQHKKVKDKALIHYISEENQGQYDWASFAYGYNGRGYKVSQYDIRLAKAYQSFKAKLK</sequence>